<comment type="similarity">
    <text evidence="7">Belongs to the binding-protein-dependent transport system permease family.</text>
</comment>
<evidence type="ECO:0000259" key="8">
    <source>
        <dbReference type="PROSITE" id="PS50928"/>
    </source>
</evidence>
<evidence type="ECO:0000256" key="6">
    <source>
        <dbReference type="ARBA" id="ARBA00023136"/>
    </source>
</evidence>
<accession>A0A9D2G5H0</accession>
<dbReference type="PANTHER" id="PTHR43227">
    <property type="entry name" value="BLL4140 PROTEIN"/>
    <property type="match status" value="1"/>
</dbReference>
<dbReference type="InterPro" id="IPR035906">
    <property type="entry name" value="MetI-like_sf"/>
</dbReference>
<dbReference type="CDD" id="cd06261">
    <property type="entry name" value="TM_PBP2"/>
    <property type="match status" value="1"/>
</dbReference>
<name>A0A9D2G5H0_9FIRM</name>
<dbReference type="GO" id="GO:0005886">
    <property type="term" value="C:plasma membrane"/>
    <property type="evidence" value="ECO:0007669"/>
    <property type="project" value="UniProtKB-SubCell"/>
</dbReference>
<dbReference type="AlphaFoldDB" id="A0A9D2G5H0"/>
<reference evidence="9" key="2">
    <citation type="submission" date="2021-04" db="EMBL/GenBank/DDBJ databases">
        <authorList>
            <person name="Gilroy R."/>
        </authorList>
    </citation>
    <scope>NUCLEOTIDE SEQUENCE</scope>
    <source>
        <strain evidence="9">ChiW7-2402</strain>
    </source>
</reference>
<evidence type="ECO:0000313" key="9">
    <source>
        <dbReference type="EMBL" id="HIZ73504.1"/>
    </source>
</evidence>
<keyword evidence="2 7" id="KW-0813">Transport</keyword>
<evidence type="ECO:0000256" key="7">
    <source>
        <dbReference type="RuleBase" id="RU363032"/>
    </source>
</evidence>
<comment type="caution">
    <text evidence="9">The sequence shown here is derived from an EMBL/GenBank/DDBJ whole genome shotgun (WGS) entry which is preliminary data.</text>
</comment>
<dbReference type="SUPFAM" id="SSF161098">
    <property type="entry name" value="MetI-like"/>
    <property type="match status" value="1"/>
</dbReference>
<evidence type="ECO:0000256" key="4">
    <source>
        <dbReference type="ARBA" id="ARBA00022692"/>
    </source>
</evidence>
<evidence type="ECO:0000256" key="2">
    <source>
        <dbReference type="ARBA" id="ARBA00022448"/>
    </source>
</evidence>
<protein>
    <submittedName>
        <fullName evidence="9">ABC transporter permease subunit</fullName>
    </submittedName>
</protein>
<dbReference type="Gene3D" id="1.10.3720.10">
    <property type="entry name" value="MetI-like"/>
    <property type="match status" value="1"/>
</dbReference>
<evidence type="ECO:0000256" key="3">
    <source>
        <dbReference type="ARBA" id="ARBA00022475"/>
    </source>
</evidence>
<feature type="transmembrane region" description="Helical" evidence="7">
    <location>
        <begin position="121"/>
        <end position="143"/>
    </location>
</feature>
<proteinExistence type="inferred from homology"/>
<dbReference type="Proteomes" id="UP000824102">
    <property type="component" value="Unassembled WGS sequence"/>
</dbReference>
<evidence type="ECO:0000256" key="5">
    <source>
        <dbReference type="ARBA" id="ARBA00022989"/>
    </source>
</evidence>
<feature type="transmembrane region" description="Helical" evidence="7">
    <location>
        <begin position="59"/>
        <end position="85"/>
    </location>
</feature>
<dbReference type="GO" id="GO:0055085">
    <property type="term" value="P:transmembrane transport"/>
    <property type="evidence" value="ECO:0007669"/>
    <property type="project" value="InterPro"/>
</dbReference>
<feature type="transmembrane region" description="Helical" evidence="7">
    <location>
        <begin position="258"/>
        <end position="279"/>
    </location>
</feature>
<dbReference type="Pfam" id="PF00528">
    <property type="entry name" value="BPD_transp_1"/>
    <property type="match status" value="1"/>
</dbReference>
<dbReference type="PANTHER" id="PTHR43227:SF11">
    <property type="entry name" value="BLL4140 PROTEIN"/>
    <property type="match status" value="1"/>
</dbReference>
<dbReference type="EMBL" id="DXBB01000117">
    <property type="protein sequence ID" value="HIZ73504.1"/>
    <property type="molecule type" value="Genomic_DNA"/>
</dbReference>
<feature type="domain" description="ABC transmembrane type-1" evidence="8">
    <location>
        <begin position="118"/>
        <end position="332"/>
    </location>
</feature>
<feature type="transmembrane region" description="Helical" evidence="7">
    <location>
        <begin position="313"/>
        <end position="332"/>
    </location>
</feature>
<evidence type="ECO:0000256" key="1">
    <source>
        <dbReference type="ARBA" id="ARBA00004651"/>
    </source>
</evidence>
<comment type="subcellular location">
    <subcellularLocation>
        <location evidence="1 7">Cell membrane</location>
        <topology evidence="1 7">Multi-pass membrane protein</topology>
    </subcellularLocation>
</comment>
<organism evidence="9 10">
    <name type="scientific">Candidatus Gallimonas intestinavium</name>
    <dbReference type="NCBI Taxonomy" id="2838603"/>
    <lineage>
        <taxon>Bacteria</taxon>
        <taxon>Bacillati</taxon>
        <taxon>Bacillota</taxon>
        <taxon>Clostridia</taxon>
        <taxon>Candidatus Gallimonas</taxon>
    </lineage>
</organism>
<evidence type="ECO:0000313" key="10">
    <source>
        <dbReference type="Proteomes" id="UP000824102"/>
    </source>
</evidence>
<keyword evidence="5 7" id="KW-1133">Transmembrane helix</keyword>
<feature type="transmembrane region" description="Helical" evidence="7">
    <location>
        <begin position="164"/>
        <end position="183"/>
    </location>
</feature>
<gene>
    <name evidence="9" type="ORF">H9964_07980</name>
</gene>
<keyword evidence="6 7" id="KW-0472">Membrane</keyword>
<dbReference type="InterPro" id="IPR000515">
    <property type="entry name" value="MetI-like"/>
</dbReference>
<keyword evidence="3" id="KW-1003">Cell membrane</keyword>
<dbReference type="PROSITE" id="PS50928">
    <property type="entry name" value="ABC_TM1"/>
    <property type="match status" value="1"/>
</dbReference>
<sequence length="345" mass="38446">MAKRLFRDAEAADLPAEEISGTGAAAEAVAEVGQDAKEGLWTKFKKTDFARNFKRNWTYLLFLIPAVVVTFIFAYIPIYGLLIAFQDYMPGDSILHGYWIGFQNFEEFFGNYVFWDLMGNTFLLCILGFIIGFPLPIIVALMLNSTKNKKLSKVLQTLFNGPHFISLVVLVGMLYLFFGRYGLVNNIIESVGGERYSFFLESGAFRPMYILSSNWQDFGWSSIVYLAALSGVDTAQHEAATIDGASRFQRVLHVDFPAIAPIVSVMLIMSIGGLMGVGYEKVLLMQTDGNLETSEIIATYVYKQGIKNLRQGYATAVGLFNSVINLVLLVIANSCSRKFSENSLF</sequence>
<keyword evidence="4 7" id="KW-0812">Transmembrane</keyword>
<dbReference type="InterPro" id="IPR050809">
    <property type="entry name" value="UgpAE/MalFG_permease"/>
</dbReference>
<reference evidence="9" key="1">
    <citation type="journal article" date="2021" name="PeerJ">
        <title>Extensive microbial diversity within the chicken gut microbiome revealed by metagenomics and culture.</title>
        <authorList>
            <person name="Gilroy R."/>
            <person name="Ravi A."/>
            <person name="Getino M."/>
            <person name="Pursley I."/>
            <person name="Horton D.L."/>
            <person name="Alikhan N.F."/>
            <person name="Baker D."/>
            <person name="Gharbi K."/>
            <person name="Hall N."/>
            <person name="Watson M."/>
            <person name="Adriaenssens E.M."/>
            <person name="Foster-Nyarko E."/>
            <person name="Jarju S."/>
            <person name="Secka A."/>
            <person name="Antonio M."/>
            <person name="Oren A."/>
            <person name="Chaudhuri R.R."/>
            <person name="La Ragione R."/>
            <person name="Hildebrand F."/>
            <person name="Pallen M.J."/>
        </authorList>
    </citation>
    <scope>NUCLEOTIDE SEQUENCE</scope>
    <source>
        <strain evidence="9">ChiW7-2402</strain>
    </source>
</reference>